<comment type="caution">
    <text evidence="5">The sequence shown here is derived from an EMBL/GenBank/DDBJ whole genome shotgun (WGS) entry which is preliminary data.</text>
</comment>
<feature type="compositionally biased region" description="Low complexity" evidence="1">
    <location>
        <begin position="326"/>
        <end position="355"/>
    </location>
</feature>
<evidence type="ECO:0000313" key="6">
    <source>
        <dbReference type="Proteomes" id="UP000185696"/>
    </source>
</evidence>
<protein>
    <recommendedName>
        <fullName evidence="4">Thioester domain-containing protein</fullName>
    </recommendedName>
</protein>
<keyword evidence="6" id="KW-1185">Reference proteome</keyword>
<evidence type="ECO:0000256" key="1">
    <source>
        <dbReference type="SAM" id="MobiDB-lite"/>
    </source>
</evidence>
<keyword evidence="2" id="KW-0472">Membrane</keyword>
<evidence type="ECO:0000259" key="4">
    <source>
        <dbReference type="Pfam" id="PF08341"/>
    </source>
</evidence>
<keyword evidence="2" id="KW-0812">Transmembrane</keyword>
<evidence type="ECO:0000256" key="2">
    <source>
        <dbReference type="SAM" id="Phobius"/>
    </source>
</evidence>
<dbReference type="Pfam" id="PF08341">
    <property type="entry name" value="TED"/>
    <property type="match status" value="1"/>
</dbReference>
<dbReference type="OrthoDB" id="2676146at2"/>
<feature type="domain" description="Thioester" evidence="4">
    <location>
        <begin position="74"/>
        <end position="193"/>
    </location>
</feature>
<evidence type="ECO:0000313" key="5">
    <source>
        <dbReference type="EMBL" id="OLF07505.1"/>
    </source>
</evidence>
<proteinExistence type="predicted"/>
<sequence length="400" mass="42507">MASRFRAARAGVAALGAAVTLMTTAALPAAAEPVTGFPDGAVDGYHVNMGSGKLKEILAKLIGFRLSDGSKLDMYCVEIRTNLDHKREMQEQPWDSYPAADSPFHANRDRINWILHNSYPVVERQALAKTLTDKGVDLHAGLNREEAITGTQAAIWHLSDGVDLNRKNPLPVVGKAFDADVLALYDYLIGEDNVGIGDQPTPALEISPKELTGKAGERIGPFTVTTTGTIDSLKSELPEGVRITDAEGRDLDARTLESGSELYLDVPADAPDGETTFEVTAKATVDTGRLFVGLGYEEKKTQSLIVAKASNSEITVKASANWTAAPPVETSTTPPPTTETSTSTPPETTTSESTPVPQPKANESDLAQTGASVFAPVMIGLVLVGAGAGALLFLRRRRRA</sequence>
<dbReference type="InterPro" id="IPR023849">
    <property type="entry name" value="TQXA_dom"/>
</dbReference>
<reference evidence="5 6" key="1">
    <citation type="submission" date="2016-12" db="EMBL/GenBank/DDBJ databases">
        <title>The draft genome sequence of Actinophytocola xinjiangensis.</title>
        <authorList>
            <person name="Wang W."/>
            <person name="Yuan L."/>
        </authorList>
    </citation>
    <scope>NUCLEOTIDE SEQUENCE [LARGE SCALE GENOMIC DNA]</scope>
    <source>
        <strain evidence="5 6">CGMCC 4.4663</strain>
    </source>
</reference>
<gene>
    <name evidence="5" type="ORF">BLA60_26635</name>
</gene>
<dbReference type="NCBIfam" id="TIGR01167">
    <property type="entry name" value="LPXTG_anchor"/>
    <property type="match status" value="1"/>
</dbReference>
<dbReference type="NCBIfam" id="TIGR03934">
    <property type="entry name" value="TQXA_dom"/>
    <property type="match status" value="1"/>
</dbReference>
<accession>A0A7Z0WIV6</accession>
<dbReference type="InterPro" id="IPR013552">
    <property type="entry name" value="Thioester_dom"/>
</dbReference>
<dbReference type="AlphaFoldDB" id="A0A7Z0WIV6"/>
<feature type="region of interest" description="Disordered" evidence="1">
    <location>
        <begin position="324"/>
        <end position="365"/>
    </location>
</feature>
<organism evidence="5 6">
    <name type="scientific">Actinophytocola xinjiangensis</name>
    <dbReference type="NCBI Taxonomy" id="485602"/>
    <lineage>
        <taxon>Bacteria</taxon>
        <taxon>Bacillati</taxon>
        <taxon>Actinomycetota</taxon>
        <taxon>Actinomycetes</taxon>
        <taxon>Pseudonocardiales</taxon>
        <taxon>Pseudonocardiaceae</taxon>
    </lineage>
</organism>
<feature type="signal peptide" evidence="3">
    <location>
        <begin position="1"/>
        <end position="25"/>
    </location>
</feature>
<keyword evidence="3" id="KW-0732">Signal</keyword>
<feature type="chain" id="PRO_5039701380" description="Thioester domain-containing protein" evidence="3">
    <location>
        <begin position="26"/>
        <end position="400"/>
    </location>
</feature>
<dbReference type="RefSeq" id="WP_075135746.1">
    <property type="nucleotide sequence ID" value="NZ_MSIF01000015.1"/>
</dbReference>
<name>A0A7Z0WIV6_9PSEU</name>
<feature type="transmembrane region" description="Helical" evidence="2">
    <location>
        <begin position="373"/>
        <end position="394"/>
    </location>
</feature>
<dbReference type="EMBL" id="MSIF01000015">
    <property type="protein sequence ID" value="OLF07505.1"/>
    <property type="molecule type" value="Genomic_DNA"/>
</dbReference>
<dbReference type="Proteomes" id="UP000185696">
    <property type="component" value="Unassembled WGS sequence"/>
</dbReference>
<dbReference type="Gene3D" id="1.10.150.480">
    <property type="match status" value="1"/>
</dbReference>
<keyword evidence="2" id="KW-1133">Transmembrane helix</keyword>
<evidence type="ECO:0000256" key="3">
    <source>
        <dbReference type="SAM" id="SignalP"/>
    </source>
</evidence>